<feature type="region of interest" description="Disordered" evidence="1">
    <location>
        <begin position="293"/>
        <end position="317"/>
    </location>
</feature>
<feature type="compositionally biased region" description="Basic and acidic residues" evidence="1">
    <location>
        <begin position="254"/>
        <end position="274"/>
    </location>
</feature>
<feature type="region of interest" description="Disordered" evidence="1">
    <location>
        <begin position="1"/>
        <end position="30"/>
    </location>
</feature>
<feature type="region of interest" description="Disordered" evidence="1">
    <location>
        <begin position="1151"/>
        <end position="1196"/>
    </location>
</feature>
<dbReference type="Pfam" id="PF08457">
    <property type="entry name" value="Sfi1"/>
    <property type="match status" value="2"/>
</dbReference>
<evidence type="ECO:0000256" key="1">
    <source>
        <dbReference type="SAM" id="MobiDB-lite"/>
    </source>
</evidence>
<sequence>MPPKPSLPLRDGRLGSSSSHIGSSQHHNEPYYSNEDIRLLHEIVTTGEEILPTLPERDRLATNALFQAAEQVLPAHGYDPDHAPSNISRLIFKIGGLRSDGSLMDKFGSVLEGMGINLEIVDSSEHQQPGSSSVKSSASAAANWIGNFSVSPRYDARRRRNSESAAPTVPIEDLRNFPTMLSSRARSASFGSRLDDQQLNFRPAVDENRPPRQAVLLQKGKATGLEHEDVAEQDRRPIPLRPLLVREDETDDGFPYRRHDAEEYPVSESDRADDYAPSDVYEGQVDHDYDLPGLQDVPDHYAGSSDTMAQTSDELPAEPVLTEEDEDLMEGDIQDFQNHVAHRKASAALSKWRSEARNTAQRHQHQGAQAVSYDKRFALTEAITLWRETAEAAKRERITSLGPIRDHDADAEMERRVDRGYSWVILSKAFAHWYRSSHDEVERTAIARRYILRRRYFLAWRSHQVDIETKIHTFRLGILLRIWRRAAIHQEVRENVAVQKYRHDLARHVLTTWWDEYRAQLADEFRTYHLRMDCMRVWQGEAISTWMDRIEEFRVMEYGCTRRKMLVDLQRAVEEWRTRARLSKDLREFSDARNRRTKSQVIDKWVTEAAEANQKALLSRQLVQREFFAHWRNEAKLRRFQGQKRRALKLEIISHWRLEQKLVSYERLCERRTKQRVLAELSTAAAEAHAQAVRVLRTADIVAKRREKGSILRLWRPSSHLEHWYERAGDEATRTAALEGYAARGAYYVATSNALRAWAESTKQARKERLTRSYHTFRRRYKVNLAATCVSKWRAATHDSHALSYDADNIYGAYLRDELGDCVQLWRNATNVMQVIREVAQTADQEVWWGKWSRRAKDLRETELDAADYANEQTLSRCWRTWEVAMLQNKGRQHVVATLQENNDRKLCRNILSQWSQKAGSGGANPDLRSSVASRRSVRYGNARGVNTPRFGSSVTPASPQPPAEHLPQIGEDLSDIYTATPRQQYGRASEPARNPFVSGPQELSQSLPQRPRGRSKHNSLPVAATPEPQGHIYPFPSSAGIPRTRSVHSSVHQQYQDTPHPPQQQPGPDFDEDEISFAPSEGNDYPPTFMSTPSRRAGTARLLSAGPSRTQPAPQPPFRRPATVAATTATTTTPSALLATPYERALRREYAGSGTLGSERRSAAGAGRMAATPRVTFADIREESGEGMYDGDDGS</sequence>
<feature type="compositionally biased region" description="Polar residues" evidence="1">
    <location>
        <begin position="304"/>
        <end position="313"/>
    </location>
</feature>
<feature type="compositionally biased region" description="Basic and acidic residues" evidence="1">
    <location>
        <begin position="224"/>
        <end position="237"/>
    </location>
</feature>
<dbReference type="InterPro" id="IPR013665">
    <property type="entry name" value="Sfi1_dom"/>
</dbReference>
<feature type="region of interest" description="Disordered" evidence="1">
    <location>
        <begin position="917"/>
        <end position="969"/>
    </location>
</feature>
<feature type="region of interest" description="Disordered" evidence="1">
    <location>
        <begin position="985"/>
        <end position="1095"/>
    </location>
</feature>
<keyword evidence="4" id="KW-1185">Reference proteome</keyword>
<feature type="domain" description="Sfi1 spindle body" evidence="2">
    <location>
        <begin position="732"/>
        <end position="919"/>
    </location>
</feature>
<dbReference type="Proteomes" id="UP001174691">
    <property type="component" value="Unassembled WGS sequence"/>
</dbReference>
<comment type="caution">
    <text evidence="3">The sequence shown here is derived from an EMBL/GenBank/DDBJ whole genome shotgun (WGS) entry which is preliminary data.</text>
</comment>
<accession>A0AA38RLW1</accession>
<organism evidence="3 4">
    <name type="scientific">Coniochaeta hoffmannii</name>
    <dbReference type="NCBI Taxonomy" id="91930"/>
    <lineage>
        <taxon>Eukaryota</taxon>
        <taxon>Fungi</taxon>
        <taxon>Dikarya</taxon>
        <taxon>Ascomycota</taxon>
        <taxon>Pezizomycotina</taxon>
        <taxon>Sordariomycetes</taxon>
        <taxon>Sordariomycetidae</taxon>
        <taxon>Coniochaetales</taxon>
        <taxon>Coniochaetaceae</taxon>
        <taxon>Coniochaeta</taxon>
    </lineage>
</organism>
<gene>
    <name evidence="3" type="ORF">NKR19_g5280</name>
</gene>
<evidence type="ECO:0000313" key="3">
    <source>
        <dbReference type="EMBL" id="KAJ9150490.1"/>
    </source>
</evidence>
<dbReference type="EMBL" id="JANBVN010000071">
    <property type="protein sequence ID" value="KAJ9150490.1"/>
    <property type="molecule type" value="Genomic_DNA"/>
</dbReference>
<evidence type="ECO:0000259" key="2">
    <source>
        <dbReference type="Pfam" id="PF08457"/>
    </source>
</evidence>
<evidence type="ECO:0000313" key="4">
    <source>
        <dbReference type="Proteomes" id="UP001174691"/>
    </source>
</evidence>
<proteinExistence type="predicted"/>
<name>A0AA38RLW1_9PEZI</name>
<dbReference type="AlphaFoldDB" id="A0AA38RLW1"/>
<feature type="region of interest" description="Disordered" evidence="1">
    <location>
        <begin position="219"/>
        <end position="278"/>
    </location>
</feature>
<reference evidence="3" key="1">
    <citation type="submission" date="2022-07" db="EMBL/GenBank/DDBJ databases">
        <title>Fungi with potential for degradation of polypropylene.</title>
        <authorList>
            <person name="Gostincar C."/>
        </authorList>
    </citation>
    <scope>NUCLEOTIDE SEQUENCE</scope>
    <source>
        <strain evidence="3">EXF-13287</strain>
    </source>
</reference>
<feature type="compositionally biased region" description="Low complexity" evidence="1">
    <location>
        <begin position="15"/>
        <end position="25"/>
    </location>
</feature>
<protein>
    <submittedName>
        <fullName evidence="3">Sfi1-domain-containing protein</fullName>
    </submittedName>
</protein>
<feature type="domain" description="Sfi1 spindle body" evidence="2">
    <location>
        <begin position="412"/>
        <end position="539"/>
    </location>
</feature>
<feature type="compositionally biased region" description="Polar residues" evidence="1">
    <location>
        <begin position="1048"/>
        <end position="1058"/>
    </location>
</feature>